<dbReference type="AlphaFoldDB" id="A0A5R8KK21"/>
<evidence type="ECO:0000313" key="1">
    <source>
        <dbReference type="EMBL" id="TLD72668.1"/>
    </source>
</evidence>
<dbReference type="InterPro" id="IPR003789">
    <property type="entry name" value="Asn/Gln_tRNA_amidoTrase-B-like"/>
</dbReference>
<dbReference type="Proteomes" id="UP000306196">
    <property type="component" value="Unassembled WGS sequence"/>
</dbReference>
<dbReference type="InterPro" id="IPR042184">
    <property type="entry name" value="YqeY/Aim41_N"/>
</dbReference>
<evidence type="ECO:0000313" key="2">
    <source>
        <dbReference type="Proteomes" id="UP000306196"/>
    </source>
</evidence>
<proteinExistence type="predicted"/>
<accession>A0A5R8KK21</accession>
<comment type="caution">
    <text evidence="1">The sequence shown here is derived from an EMBL/GenBank/DDBJ whole genome shotgun (WGS) entry which is preliminary data.</text>
</comment>
<dbReference type="InterPro" id="IPR019004">
    <property type="entry name" value="YqeY/Aim41"/>
</dbReference>
<dbReference type="Gene3D" id="1.10.1510.10">
    <property type="entry name" value="Uncharacterised protein YqeY/AIM41 PF09424, N-terminal domain"/>
    <property type="match status" value="1"/>
</dbReference>
<dbReference type="InterPro" id="IPR023168">
    <property type="entry name" value="GatB_Yqey_C_2"/>
</dbReference>
<dbReference type="RefSeq" id="WP_138084291.1">
    <property type="nucleotide sequence ID" value="NZ_VAUV01000001.1"/>
</dbReference>
<dbReference type="Gene3D" id="1.10.10.410">
    <property type="match status" value="1"/>
</dbReference>
<gene>
    <name evidence="1" type="ORF">FEM03_00920</name>
</gene>
<dbReference type="GO" id="GO:0016884">
    <property type="term" value="F:carbon-nitrogen ligase activity, with glutamine as amido-N-donor"/>
    <property type="evidence" value="ECO:0007669"/>
    <property type="project" value="InterPro"/>
</dbReference>
<dbReference type="SUPFAM" id="SSF89095">
    <property type="entry name" value="GatB/YqeY motif"/>
    <property type="match status" value="1"/>
</dbReference>
<reference evidence="1 2" key="1">
    <citation type="submission" date="2019-05" db="EMBL/GenBank/DDBJ databases">
        <title>Verrucobacter flavum gen. nov., sp. nov. a new member of the family Verrucomicrobiaceae.</title>
        <authorList>
            <person name="Szuroczki S."/>
            <person name="Abbaszade G."/>
            <person name="Szabo A."/>
            <person name="Felfoldi T."/>
            <person name="Schumann P."/>
            <person name="Boka K."/>
            <person name="Keki Z."/>
            <person name="Toumi M."/>
            <person name="Toth E."/>
        </authorList>
    </citation>
    <scope>NUCLEOTIDE SEQUENCE [LARGE SCALE GENOMIC DNA]</scope>
    <source>
        <strain evidence="1 2">MG-N-17</strain>
    </source>
</reference>
<name>A0A5R8KK21_9BACT</name>
<dbReference type="EMBL" id="VAUV01000001">
    <property type="protein sequence ID" value="TLD72668.1"/>
    <property type="molecule type" value="Genomic_DNA"/>
</dbReference>
<dbReference type="Pfam" id="PF09424">
    <property type="entry name" value="YqeY"/>
    <property type="match status" value="1"/>
</dbReference>
<organism evidence="1 2">
    <name type="scientific">Phragmitibacter flavus</name>
    <dbReference type="NCBI Taxonomy" id="2576071"/>
    <lineage>
        <taxon>Bacteria</taxon>
        <taxon>Pseudomonadati</taxon>
        <taxon>Verrucomicrobiota</taxon>
        <taxon>Verrucomicrobiia</taxon>
        <taxon>Verrucomicrobiales</taxon>
        <taxon>Verrucomicrobiaceae</taxon>
        <taxon>Phragmitibacter</taxon>
    </lineage>
</organism>
<protein>
    <submittedName>
        <fullName evidence="1">GatB/YqeY domain-containing protein</fullName>
    </submittedName>
</protein>
<dbReference type="PANTHER" id="PTHR28055:SF1">
    <property type="entry name" value="ALTERED INHERITANCE OF MITOCHONDRIA PROTEIN 41, MITOCHONDRIAL"/>
    <property type="match status" value="1"/>
</dbReference>
<sequence>MSTIAARLTEDMKTAMKAKDSVTLNVVRGLKSSLKYAAIEKAGADGELDDNEALVVIRREIKKRQDSVSQYESGGRPELAATEKAEIAVLENYLPAAMSEADLIALVDAVIAETGATTKKDMGKVMKLLQERSEGRADNKVLSTEVNKRLG</sequence>
<keyword evidence="2" id="KW-1185">Reference proteome</keyword>
<dbReference type="OrthoDB" id="9794041at2"/>
<dbReference type="PANTHER" id="PTHR28055">
    <property type="entry name" value="ALTERED INHERITANCE OF MITOCHONDRIA PROTEIN 41, MITOCHONDRIAL"/>
    <property type="match status" value="1"/>
</dbReference>